<evidence type="ECO:0000313" key="11">
    <source>
        <dbReference type="Proteomes" id="UP001215712"/>
    </source>
</evidence>
<feature type="transmembrane region" description="Helical" evidence="6">
    <location>
        <begin position="663"/>
        <end position="679"/>
    </location>
</feature>
<dbReference type="Pfam" id="PF10337">
    <property type="entry name" value="ArAE_2_N"/>
    <property type="match status" value="1"/>
</dbReference>
<evidence type="ECO:0000256" key="4">
    <source>
        <dbReference type="ARBA" id="ARBA00023136"/>
    </source>
</evidence>
<feature type="transmembrane region" description="Helical" evidence="6">
    <location>
        <begin position="685"/>
        <end position="703"/>
    </location>
</feature>
<dbReference type="EMBL" id="JAQJAN010000012">
    <property type="protein sequence ID" value="KAJ5716453.1"/>
    <property type="molecule type" value="Genomic_DNA"/>
</dbReference>
<keyword evidence="3 6" id="KW-1133">Transmembrane helix</keyword>
<evidence type="ECO:0008006" key="12">
    <source>
        <dbReference type="Google" id="ProtNLM"/>
    </source>
</evidence>
<evidence type="ECO:0000259" key="9">
    <source>
        <dbReference type="Pfam" id="PF13515"/>
    </source>
</evidence>
<sequence length="990" mass="108797">MSDSAQLNTGATGATGSPPSTSAETPKEAPVIKPRRKLPAWLDHFNARDLKVLFRCSVAAWVASLLIFIGPSLRTLSTATFFATLVLFMVPPNGIVFIFILGAFTLILGMASGWAWGLLDLAELASNRANSTGLTVAYEEEVLLYSGYMLDARVSAVYFCMICFLIYLLARIRAKNPKFILFQIFGTIIMDIFLTIGPLLPAFEGTIAKVLIEPAAIGVGLGLACHILLFPKSTSCAVLEGMEGLSRLLKGPLDVTSVGLVTEESVTLAELTAIKMKIIGAYKAIQPALGFLQLDFSVGRWNADDIKSLKKPLRRVTLATLALMQFHLQRAGGHAKLENLRAILVDSENPPTDILDEKKPPSRSREAGRRQLMESVRLVKAFQTPEHETRRSEIVASIKEPSKRILPVCEEANNVFADCIHAINAARWFNRPSQQHMDELLARSETALEQLKVEREAFTSNFTDSLIRTNADIFDQDGNLKDLEEATVHKVRVISVCMIFEEQLIGVAVAWEGALEQLLALMKERQKIRLWLPKGLRYAVNWALRRNAVAPVVAAQTPSDPEVVEAHSKAAQQSLRISRGYRVKQRSGLGRAILGSHHWLINADGMYAMRMVIVTIALAIPAVIPSSAGFFYRQKGLWALIMGQTSLVIYMSDFTLSLVSRTAGTIIGGVTGLVAWYIGSGDGGGNSYGLAAVMAVVLTLLMWMRLFLPLALLQGTMMCGATLILVVGYSYDDTHIASYGNPGHGYTVFWRRLVLVLIGSAAALIVQLFPRPPSATRHVCKSLSNTLRSLSDHYALLLSCWGQPDREEGLVAEELAFNIADALSALDGPVALLKLEFSSSPFDSERLAQVKALCQDLNQNLARLLFLSASLPEHFQARLATRAGLLDHRNIGDVMAVLGVIEQALKTGDPLPEVLPTPLLNRCLDYWEKHKGELILNKELMRDENYRRFCVAINAHLNFLGAVDDLVLVMKGTLGESHIVSRELMHDLQV</sequence>
<evidence type="ECO:0000256" key="1">
    <source>
        <dbReference type="ARBA" id="ARBA00004141"/>
    </source>
</evidence>
<accession>A0AAD6HH20</accession>
<reference evidence="10" key="1">
    <citation type="journal article" date="2023" name="IMA Fungus">
        <title>Comparative genomic study of the Penicillium genus elucidates a diverse pangenome and 15 lateral gene transfer events.</title>
        <authorList>
            <person name="Petersen C."/>
            <person name="Sorensen T."/>
            <person name="Nielsen M.R."/>
            <person name="Sondergaard T.E."/>
            <person name="Sorensen J.L."/>
            <person name="Fitzpatrick D.A."/>
            <person name="Frisvad J.C."/>
            <person name="Nielsen K.L."/>
        </authorList>
    </citation>
    <scope>NUCLEOTIDE SEQUENCE</scope>
    <source>
        <strain evidence="10">IBT 17514</strain>
    </source>
</reference>
<keyword evidence="11" id="KW-1185">Reference proteome</keyword>
<keyword evidence="2 6" id="KW-0812">Transmembrane</keyword>
<dbReference type="InterPro" id="IPR018823">
    <property type="entry name" value="ArAE_2_N"/>
</dbReference>
<feature type="transmembrane region" description="Helical" evidence="6">
    <location>
        <begin position="152"/>
        <end position="170"/>
    </location>
</feature>
<dbReference type="Pfam" id="PF10334">
    <property type="entry name" value="BRE4"/>
    <property type="match status" value="1"/>
</dbReference>
<feature type="transmembrane region" description="Helical" evidence="6">
    <location>
        <begin position="179"/>
        <end position="200"/>
    </location>
</feature>
<evidence type="ECO:0000259" key="8">
    <source>
        <dbReference type="Pfam" id="PF10337"/>
    </source>
</evidence>
<evidence type="ECO:0000313" key="10">
    <source>
        <dbReference type="EMBL" id="KAJ5716453.1"/>
    </source>
</evidence>
<feature type="transmembrane region" description="Helical" evidence="6">
    <location>
        <begin position="710"/>
        <end position="729"/>
    </location>
</feature>
<feature type="domain" description="Putative ER transporter 6TM N-terminal" evidence="8">
    <location>
        <begin position="38"/>
        <end position="464"/>
    </location>
</feature>
<feature type="transmembrane region" description="Helical" evidence="6">
    <location>
        <begin position="607"/>
        <end position="624"/>
    </location>
</feature>
<comment type="caution">
    <text evidence="10">The sequence shown here is derived from an EMBL/GenBank/DDBJ whole genome shotgun (WGS) entry which is preliminary data.</text>
</comment>
<keyword evidence="4 6" id="KW-0472">Membrane</keyword>
<dbReference type="PANTHER" id="PTHR37994:SF3">
    <property type="entry name" value="ER TRANSPORTER 6TM N-TERMINAL DOMAIN-CONTAINING PROTEIN"/>
    <property type="match status" value="1"/>
</dbReference>
<dbReference type="Pfam" id="PF13515">
    <property type="entry name" value="FUSC_2"/>
    <property type="match status" value="1"/>
</dbReference>
<dbReference type="AlphaFoldDB" id="A0AAD6HH20"/>
<name>A0AAD6HH20_9EURO</name>
<protein>
    <recommendedName>
        <fullName evidence="12">ER transporter 6TM N-terminal domain-containing protein</fullName>
    </recommendedName>
</protein>
<evidence type="ECO:0000256" key="2">
    <source>
        <dbReference type="ARBA" id="ARBA00022692"/>
    </source>
</evidence>
<feature type="domain" description="DUF2421" evidence="7">
    <location>
        <begin position="770"/>
        <end position="978"/>
    </location>
</feature>
<comment type="subcellular location">
    <subcellularLocation>
        <location evidence="1">Membrane</location>
        <topology evidence="1">Multi-pass membrane protein</topology>
    </subcellularLocation>
</comment>
<organism evidence="10 11">
    <name type="scientific">Penicillium malachiteum</name>
    <dbReference type="NCBI Taxonomy" id="1324776"/>
    <lineage>
        <taxon>Eukaryota</taxon>
        <taxon>Fungi</taxon>
        <taxon>Dikarya</taxon>
        <taxon>Ascomycota</taxon>
        <taxon>Pezizomycotina</taxon>
        <taxon>Eurotiomycetes</taxon>
        <taxon>Eurotiomycetidae</taxon>
        <taxon>Eurotiales</taxon>
        <taxon>Aspergillaceae</taxon>
        <taxon>Penicillium</taxon>
    </lineage>
</organism>
<evidence type="ECO:0000256" key="5">
    <source>
        <dbReference type="SAM" id="MobiDB-lite"/>
    </source>
</evidence>
<evidence type="ECO:0000259" key="7">
    <source>
        <dbReference type="Pfam" id="PF10334"/>
    </source>
</evidence>
<dbReference type="PANTHER" id="PTHR37994">
    <property type="entry name" value="ARAE_2_N DOMAIN-CONTAINING PROTEIN-RELATED"/>
    <property type="match status" value="1"/>
</dbReference>
<feature type="non-terminal residue" evidence="10">
    <location>
        <position position="1"/>
    </location>
</feature>
<reference evidence="10" key="2">
    <citation type="submission" date="2023-01" db="EMBL/GenBank/DDBJ databases">
        <authorList>
            <person name="Petersen C."/>
        </authorList>
    </citation>
    <scope>NUCLEOTIDE SEQUENCE</scope>
    <source>
        <strain evidence="10">IBT 17514</strain>
    </source>
</reference>
<gene>
    <name evidence="10" type="ORF">N7493_008364</name>
</gene>
<feature type="transmembrane region" description="Helical" evidence="6">
    <location>
        <begin position="81"/>
        <end position="111"/>
    </location>
</feature>
<feature type="compositionally biased region" description="Polar residues" evidence="5">
    <location>
        <begin position="1"/>
        <end position="24"/>
    </location>
</feature>
<dbReference type="Proteomes" id="UP001215712">
    <property type="component" value="Unassembled WGS sequence"/>
</dbReference>
<dbReference type="InterPro" id="IPR018820">
    <property type="entry name" value="BRE4-related_DUF2421"/>
</dbReference>
<feature type="domain" description="Integral membrane bound transporter" evidence="9">
    <location>
        <begin position="630"/>
        <end position="766"/>
    </location>
</feature>
<evidence type="ECO:0000256" key="3">
    <source>
        <dbReference type="ARBA" id="ARBA00022989"/>
    </source>
</evidence>
<proteinExistence type="predicted"/>
<dbReference type="InterPro" id="IPR049453">
    <property type="entry name" value="Memb_transporter_dom"/>
</dbReference>
<feature type="region of interest" description="Disordered" evidence="5">
    <location>
        <begin position="1"/>
        <end position="31"/>
    </location>
</feature>
<dbReference type="GO" id="GO:0016020">
    <property type="term" value="C:membrane"/>
    <property type="evidence" value="ECO:0007669"/>
    <property type="project" value="UniProtKB-SubCell"/>
</dbReference>
<feature type="transmembrane region" description="Helical" evidence="6">
    <location>
        <begin position="749"/>
        <end position="769"/>
    </location>
</feature>
<evidence type="ECO:0000256" key="6">
    <source>
        <dbReference type="SAM" id="Phobius"/>
    </source>
</evidence>